<evidence type="ECO:0000259" key="1">
    <source>
        <dbReference type="Pfam" id="PF13401"/>
    </source>
</evidence>
<dbReference type="InterPro" id="IPR027417">
    <property type="entry name" value="P-loop_NTPase"/>
</dbReference>
<dbReference type="EMBL" id="JAFGIX010000060">
    <property type="protein sequence ID" value="MBN1573943.1"/>
    <property type="molecule type" value="Genomic_DNA"/>
</dbReference>
<dbReference type="Proteomes" id="UP000809273">
    <property type="component" value="Unassembled WGS sequence"/>
</dbReference>
<feature type="domain" description="ORC1/DEAH AAA+ ATPase" evidence="1">
    <location>
        <begin position="44"/>
        <end position="174"/>
    </location>
</feature>
<protein>
    <submittedName>
        <fullName evidence="2">AAA family ATPase</fullName>
    </submittedName>
</protein>
<organism evidence="2 3">
    <name type="scientific">Candidatus Zymogenus saltonus</name>
    <dbReference type="NCBI Taxonomy" id="2844893"/>
    <lineage>
        <taxon>Bacteria</taxon>
        <taxon>Deltaproteobacteria</taxon>
        <taxon>Candidatus Zymogenia</taxon>
        <taxon>Candidatus Zymogeniales</taxon>
        <taxon>Candidatus Zymogenaceae</taxon>
        <taxon>Candidatus Zymogenus</taxon>
    </lineage>
</organism>
<dbReference type="AlphaFoldDB" id="A0A9D8KGW2"/>
<dbReference type="Pfam" id="PF13401">
    <property type="entry name" value="AAA_22"/>
    <property type="match status" value="1"/>
</dbReference>
<name>A0A9D8KGW2_9DELT</name>
<dbReference type="Gene3D" id="3.40.50.300">
    <property type="entry name" value="P-loop containing nucleotide triphosphate hydrolases"/>
    <property type="match status" value="1"/>
</dbReference>
<dbReference type="PANTHER" id="PTHR35894">
    <property type="entry name" value="GENERAL SECRETION PATHWAY PROTEIN A-RELATED"/>
    <property type="match status" value="1"/>
</dbReference>
<proteinExistence type="predicted"/>
<gene>
    <name evidence="2" type="ORF">JW984_12165</name>
</gene>
<accession>A0A9D8KGW2</accession>
<reference evidence="2" key="2">
    <citation type="submission" date="2021-01" db="EMBL/GenBank/DDBJ databases">
        <authorList>
            <person name="Hahn C.R."/>
            <person name="Youssef N.H."/>
            <person name="Elshahed M."/>
        </authorList>
    </citation>
    <scope>NUCLEOTIDE SEQUENCE</scope>
    <source>
        <strain evidence="2">Zod_Metabat.24</strain>
    </source>
</reference>
<evidence type="ECO:0000313" key="2">
    <source>
        <dbReference type="EMBL" id="MBN1573943.1"/>
    </source>
</evidence>
<sequence length="364" mass="41308">MQHYEYYGLKLDPFSNTPDNRFYYESAQHTTALAKLLYVAQSMKGLAILLGDVGTGKTTLARKLLMSLPEDRFEASMLVIIHSGITADWLLKKIATQLGVESPNDDKMKLLSQLYERLVEIQEEGRSALILVDEAQMLKDRSIMEEFRGLLNLEIPGRKFISFIFFGLPEMEENLRQDEPLNQRVAVRYELGCFHFKSTENYIKHRLRVAGAKKMLFTREAVQVIQTFSKGIPRLINNICDNALLEGMLKKLDVIGREIIENVARELGLRAASKELLKQLESQKIIPIPIPQEFVRPKLEAEHIDELGDMGLIARQRNDSAPITRGAMNLQAEDNLIVAKKPEVKDQGGSDVDIDKLLDALEID</sequence>
<dbReference type="SUPFAM" id="SSF52540">
    <property type="entry name" value="P-loop containing nucleoside triphosphate hydrolases"/>
    <property type="match status" value="1"/>
</dbReference>
<comment type="caution">
    <text evidence="2">The sequence shown here is derived from an EMBL/GenBank/DDBJ whole genome shotgun (WGS) entry which is preliminary data.</text>
</comment>
<reference evidence="2" key="1">
    <citation type="journal article" date="2021" name="Environ. Microbiol.">
        <title>Genomic characterization of three novel Desulfobacterota classes expand the metabolic and phylogenetic diversity of the phylum.</title>
        <authorList>
            <person name="Murphy C.L."/>
            <person name="Biggerstaff J."/>
            <person name="Eichhorn A."/>
            <person name="Ewing E."/>
            <person name="Shahan R."/>
            <person name="Soriano D."/>
            <person name="Stewart S."/>
            <person name="VanMol K."/>
            <person name="Walker R."/>
            <person name="Walters P."/>
            <person name="Elshahed M.S."/>
            <person name="Youssef N.H."/>
        </authorList>
    </citation>
    <scope>NUCLEOTIDE SEQUENCE</scope>
    <source>
        <strain evidence="2">Zod_Metabat.24</strain>
    </source>
</reference>
<evidence type="ECO:0000313" key="3">
    <source>
        <dbReference type="Proteomes" id="UP000809273"/>
    </source>
</evidence>
<dbReference type="GO" id="GO:0016887">
    <property type="term" value="F:ATP hydrolysis activity"/>
    <property type="evidence" value="ECO:0007669"/>
    <property type="project" value="InterPro"/>
</dbReference>
<dbReference type="PANTHER" id="PTHR35894:SF1">
    <property type="entry name" value="PHOSPHORIBULOKINASE _ URIDINE KINASE FAMILY"/>
    <property type="match status" value="1"/>
</dbReference>
<dbReference type="InterPro" id="IPR052026">
    <property type="entry name" value="ExeA_AAA_ATPase_DNA-bind"/>
</dbReference>
<dbReference type="InterPro" id="IPR049945">
    <property type="entry name" value="AAA_22"/>
</dbReference>